<evidence type="ECO:0000256" key="9">
    <source>
        <dbReference type="ARBA" id="ARBA00023141"/>
    </source>
</evidence>
<evidence type="ECO:0000313" key="12">
    <source>
        <dbReference type="EMBL" id="MFC5453168.1"/>
    </source>
</evidence>
<keyword evidence="11" id="KW-0460">Magnesium</keyword>
<comment type="similarity">
    <text evidence="2 11">Belongs to the shikimate kinase family.</text>
</comment>
<dbReference type="InterPro" id="IPR000623">
    <property type="entry name" value="Shikimate_kinase/TSH1"/>
</dbReference>
<gene>
    <name evidence="11" type="primary">aroK</name>
    <name evidence="12" type="ORF">ACFPOG_33670</name>
</gene>
<dbReference type="Proteomes" id="UP001596044">
    <property type="component" value="Unassembled WGS sequence"/>
</dbReference>
<evidence type="ECO:0000256" key="11">
    <source>
        <dbReference type="HAMAP-Rule" id="MF_00109"/>
    </source>
</evidence>
<evidence type="ECO:0000256" key="3">
    <source>
        <dbReference type="ARBA" id="ARBA00012154"/>
    </source>
</evidence>
<reference evidence="13" key="1">
    <citation type="journal article" date="2019" name="Int. J. Syst. Evol. Microbiol.">
        <title>The Global Catalogue of Microorganisms (GCM) 10K type strain sequencing project: providing services to taxonomists for standard genome sequencing and annotation.</title>
        <authorList>
            <consortium name="The Broad Institute Genomics Platform"/>
            <consortium name="The Broad Institute Genome Sequencing Center for Infectious Disease"/>
            <person name="Wu L."/>
            <person name="Ma J."/>
        </authorList>
    </citation>
    <scope>NUCLEOTIDE SEQUENCE [LARGE SCALE GENOMIC DNA]</scope>
    <source>
        <strain evidence="13">KACC 11904</strain>
    </source>
</reference>
<comment type="function">
    <text evidence="11">Catalyzes the specific phosphorylation of the 3-hydroxyl group of shikimic acid using ATP as a cosubstrate.</text>
</comment>
<organism evidence="12 13">
    <name type="scientific">Paenibacillus aestuarii</name>
    <dbReference type="NCBI Taxonomy" id="516965"/>
    <lineage>
        <taxon>Bacteria</taxon>
        <taxon>Bacillati</taxon>
        <taxon>Bacillota</taxon>
        <taxon>Bacilli</taxon>
        <taxon>Bacillales</taxon>
        <taxon>Paenibacillaceae</taxon>
        <taxon>Paenibacillus</taxon>
    </lineage>
</organism>
<evidence type="ECO:0000256" key="5">
    <source>
        <dbReference type="ARBA" id="ARBA00022679"/>
    </source>
</evidence>
<sequence length="175" mass="18887">MITNNIVLVGFMGTGKSTVGRLLAERLGWNFLDSDAEIEKNEQTSIAEIFRLHGEAHFRQLESQALADILAGSGQVLATGGGAVLAETNRTCMLGSGCVVALQATPEKIIARVSSDQSRPLLQGNLEERVHALMETRKSAYDFATMAIDTTELTVEQIVEEIIARTGLNQKEGQA</sequence>
<keyword evidence="11" id="KW-0963">Cytoplasm</keyword>
<comment type="caution">
    <text evidence="12">The sequence shown here is derived from an EMBL/GenBank/DDBJ whole genome shotgun (WGS) entry which is preliminary data.</text>
</comment>
<name>A0ABW0KI57_9BACL</name>
<dbReference type="Gene3D" id="3.40.50.300">
    <property type="entry name" value="P-loop containing nucleotide triphosphate hydrolases"/>
    <property type="match status" value="1"/>
</dbReference>
<dbReference type="RefSeq" id="WP_270879415.1">
    <property type="nucleotide sequence ID" value="NZ_JAQFVF010000023.1"/>
</dbReference>
<keyword evidence="8 11" id="KW-0067">ATP-binding</keyword>
<dbReference type="InterPro" id="IPR027417">
    <property type="entry name" value="P-loop_NTPase"/>
</dbReference>
<dbReference type="PRINTS" id="PR01100">
    <property type="entry name" value="SHIKIMTKNASE"/>
</dbReference>
<dbReference type="InterPro" id="IPR023000">
    <property type="entry name" value="Shikimate_kinase_CS"/>
</dbReference>
<dbReference type="HAMAP" id="MF_00109">
    <property type="entry name" value="Shikimate_kinase"/>
    <property type="match status" value="1"/>
</dbReference>
<comment type="pathway">
    <text evidence="1 11">Metabolic intermediate biosynthesis; chorismate biosynthesis; chorismate from D-erythrose 4-phosphate and phosphoenolpyruvate: step 5/7.</text>
</comment>
<dbReference type="SUPFAM" id="SSF52540">
    <property type="entry name" value="P-loop containing nucleoside triphosphate hydrolases"/>
    <property type="match status" value="1"/>
</dbReference>
<keyword evidence="9 11" id="KW-0057">Aromatic amino acid biosynthesis</keyword>
<feature type="binding site" evidence="11">
    <location>
        <position position="17"/>
    </location>
    <ligand>
        <name>Mg(2+)</name>
        <dbReference type="ChEBI" id="CHEBI:18420"/>
    </ligand>
</feature>
<keyword evidence="11" id="KW-0479">Metal-binding</keyword>
<dbReference type="GO" id="GO:0016301">
    <property type="term" value="F:kinase activity"/>
    <property type="evidence" value="ECO:0007669"/>
    <property type="project" value="UniProtKB-KW"/>
</dbReference>
<keyword evidence="13" id="KW-1185">Reference proteome</keyword>
<keyword evidence="7 11" id="KW-0418">Kinase</keyword>
<evidence type="ECO:0000256" key="10">
    <source>
        <dbReference type="ARBA" id="ARBA00048567"/>
    </source>
</evidence>
<evidence type="ECO:0000256" key="7">
    <source>
        <dbReference type="ARBA" id="ARBA00022777"/>
    </source>
</evidence>
<dbReference type="PROSITE" id="PS01128">
    <property type="entry name" value="SHIKIMATE_KINASE"/>
    <property type="match status" value="1"/>
</dbReference>
<accession>A0ABW0KI57</accession>
<feature type="binding site" evidence="11">
    <location>
        <position position="81"/>
    </location>
    <ligand>
        <name>substrate</name>
    </ligand>
</feature>
<evidence type="ECO:0000256" key="2">
    <source>
        <dbReference type="ARBA" id="ARBA00006997"/>
    </source>
</evidence>
<protein>
    <recommendedName>
        <fullName evidence="3 11">Shikimate kinase</fullName>
        <shortName evidence="11">SK</shortName>
        <ecNumber evidence="3 11">2.7.1.71</ecNumber>
    </recommendedName>
</protein>
<evidence type="ECO:0000256" key="1">
    <source>
        <dbReference type="ARBA" id="ARBA00004842"/>
    </source>
</evidence>
<proteinExistence type="inferred from homology"/>
<dbReference type="PANTHER" id="PTHR21087">
    <property type="entry name" value="SHIKIMATE KINASE"/>
    <property type="match status" value="1"/>
</dbReference>
<evidence type="ECO:0000256" key="4">
    <source>
        <dbReference type="ARBA" id="ARBA00022605"/>
    </source>
</evidence>
<evidence type="ECO:0000256" key="6">
    <source>
        <dbReference type="ARBA" id="ARBA00022741"/>
    </source>
</evidence>
<comment type="caution">
    <text evidence="11">Lacks conserved residue(s) required for the propagation of feature annotation.</text>
</comment>
<feature type="binding site" evidence="11">
    <location>
        <position position="119"/>
    </location>
    <ligand>
        <name>ATP</name>
        <dbReference type="ChEBI" id="CHEBI:30616"/>
    </ligand>
</feature>
<dbReference type="EMBL" id="JBHSMJ010000065">
    <property type="protein sequence ID" value="MFC5453168.1"/>
    <property type="molecule type" value="Genomic_DNA"/>
</dbReference>
<feature type="binding site" evidence="11">
    <location>
        <begin position="13"/>
        <end position="18"/>
    </location>
    <ligand>
        <name>ATP</name>
        <dbReference type="ChEBI" id="CHEBI:30616"/>
    </ligand>
</feature>
<comment type="subcellular location">
    <subcellularLocation>
        <location evidence="11">Cytoplasm</location>
    </subcellularLocation>
</comment>
<keyword evidence="6 11" id="KW-0547">Nucleotide-binding</keyword>
<evidence type="ECO:0000256" key="8">
    <source>
        <dbReference type="ARBA" id="ARBA00022840"/>
    </source>
</evidence>
<dbReference type="CDD" id="cd00464">
    <property type="entry name" value="SK"/>
    <property type="match status" value="1"/>
</dbReference>
<feature type="binding site" evidence="11">
    <location>
        <position position="137"/>
    </location>
    <ligand>
        <name>substrate</name>
    </ligand>
</feature>
<feature type="binding site" evidence="11">
    <location>
        <position position="35"/>
    </location>
    <ligand>
        <name>substrate</name>
    </ligand>
</feature>
<keyword evidence="4 11" id="KW-0028">Amino-acid biosynthesis</keyword>
<dbReference type="Pfam" id="PF01202">
    <property type="entry name" value="SKI"/>
    <property type="match status" value="1"/>
</dbReference>
<keyword evidence="5 11" id="KW-0808">Transferase</keyword>
<evidence type="ECO:0000313" key="13">
    <source>
        <dbReference type="Proteomes" id="UP001596044"/>
    </source>
</evidence>
<comment type="catalytic activity">
    <reaction evidence="10 11">
        <text>shikimate + ATP = 3-phosphoshikimate + ADP + H(+)</text>
        <dbReference type="Rhea" id="RHEA:13121"/>
        <dbReference type="ChEBI" id="CHEBI:15378"/>
        <dbReference type="ChEBI" id="CHEBI:30616"/>
        <dbReference type="ChEBI" id="CHEBI:36208"/>
        <dbReference type="ChEBI" id="CHEBI:145989"/>
        <dbReference type="ChEBI" id="CHEBI:456216"/>
        <dbReference type="EC" id="2.7.1.71"/>
    </reaction>
</comment>
<feature type="binding site" evidence="11">
    <location>
        <position position="59"/>
    </location>
    <ligand>
        <name>substrate</name>
    </ligand>
</feature>
<comment type="subunit">
    <text evidence="11">Monomer.</text>
</comment>
<comment type="cofactor">
    <cofactor evidence="11">
        <name>Mg(2+)</name>
        <dbReference type="ChEBI" id="CHEBI:18420"/>
    </cofactor>
    <text evidence="11">Binds 1 Mg(2+) ion per subunit.</text>
</comment>
<dbReference type="PANTHER" id="PTHR21087:SF16">
    <property type="entry name" value="SHIKIMATE KINASE 1, CHLOROPLASTIC"/>
    <property type="match status" value="1"/>
</dbReference>
<dbReference type="InterPro" id="IPR031322">
    <property type="entry name" value="Shikimate/glucono_kinase"/>
</dbReference>
<dbReference type="EC" id="2.7.1.71" evidence="3 11"/>